<dbReference type="GO" id="GO:0016757">
    <property type="term" value="F:glycosyltransferase activity"/>
    <property type="evidence" value="ECO:0007669"/>
    <property type="project" value="UniProtKB-KW"/>
</dbReference>
<feature type="domain" description="Glycosyltransferase family 28 N-terminal" evidence="11">
    <location>
        <begin position="8"/>
        <end position="142"/>
    </location>
</feature>
<comment type="caution">
    <text evidence="13">The sequence shown here is derived from an EMBL/GenBank/DDBJ whole genome shotgun (WGS) entry which is preliminary data.</text>
</comment>
<comment type="pathway">
    <text evidence="10">Cell wall biogenesis; peptidoglycan biosynthesis.</text>
</comment>
<dbReference type="Pfam" id="PF03033">
    <property type="entry name" value="Glyco_transf_28"/>
    <property type="match status" value="1"/>
</dbReference>
<comment type="catalytic activity">
    <reaction evidence="10">
        <text>di-trans,octa-cis-undecaprenyl diphospho-N-acetyl-alpha-D-muramoyl-L-alanyl-D-glutamyl-meso-2,6-diaminopimeloyl-D-alanyl-D-alanine + UDP-N-acetyl-alpha-D-glucosamine = di-trans,octa-cis-undecaprenyl diphospho-[N-acetyl-alpha-D-glucosaminyl-(1-&gt;4)]-N-acetyl-alpha-D-muramoyl-L-alanyl-D-glutamyl-meso-2,6-diaminopimeloyl-D-alanyl-D-alanine + UDP + H(+)</text>
        <dbReference type="Rhea" id="RHEA:31227"/>
        <dbReference type="ChEBI" id="CHEBI:15378"/>
        <dbReference type="ChEBI" id="CHEBI:57705"/>
        <dbReference type="ChEBI" id="CHEBI:58223"/>
        <dbReference type="ChEBI" id="CHEBI:61387"/>
        <dbReference type="ChEBI" id="CHEBI:61388"/>
        <dbReference type="EC" id="2.4.1.227"/>
    </reaction>
</comment>
<evidence type="ECO:0000256" key="3">
    <source>
        <dbReference type="ARBA" id="ARBA00022676"/>
    </source>
</evidence>
<keyword evidence="3 10" id="KW-0328">Glycosyltransferase</keyword>
<evidence type="ECO:0000256" key="7">
    <source>
        <dbReference type="ARBA" id="ARBA00023136"/>
    </source>
</evidence>
<comment type="similarity">
    <text evidence="10">Belongs to the glycosyltransferase 28 family. MurG subfamily.</text>
</comment>
<dbReference type="InterPro" id="IPR007235">
    <property type="entry name" value="Glyco_trans_28_C"/>
</dbReference>
<feature type="binding site" evidence="10">
    <location>
        <position position="165"/>
    </location>
    <ligand>
        <name>UDP-N-acetyl-alpha-D-glucosamine</name>
        <dbReference type="ChEBI" id="CHEBI:57705"/>
    </ligand>
</feature>
<feature type="binding site" evidence="10">
    <location>
        <position position="124"/>
    </location>
    <ligand>
        <name>UDP-N-acetyl-alpha-D-glucosamine</name>
        <dbReference type="ChEBI" id="CHEBI:57705"/>
    </ligand>
</feature>
<dbReference type="EC" id="2.4.1.227" evidence="10"/>
<evidence type="ECO:0000256" key="9">
    <source>
        <dbReference type="ARBA" id="ARBA00023316"/>
    </source>
</evidence>
<evidence type="ECO:0000256" key="6">
    <source>
        <dbReference type="ARBA" id="ARBA00022984"/>
    </source>
</evidence>
<evidence type="ECO:0000259" key="12">
    <source>
        <dbReference type="Pfam" id="PF04101"/>
    </source>
</evidence>
<keyword evidence="9 10" id="KW-0961">Cell wall biogenesis/degradation</keyword>
<keyword evidence="7 10" id="KW-0472">Membrane</keyword>
<accession>A0ABS6SFM3</accession>
<evidence type="ECO:0000313" key="14">
    <source>
        <dbReference type="Proteomes" id="UP000722336"/>
    </source>
</evidence>
<feature type="binding site" evidence="10">
    <location>
        <begin position="14"/>
        <end position="16"/>
    </location>
    <ligand>
        <name>UDP-N-acetyl-alpha-D-glucosamine</name>
        <dbReference type="ChEBI" id="CHEBI:57705"/>
    </ligand>
</feature>
<dbReference type="RefSeq" id="WP_218446036.1">
    <property type="nucleotide sequence ID" value="NZ_JAGSPA010000003.1"/>
</dbReference>
<reference evidence="13 14" key="1">
    <citation type="submission" date="2021-04" db="EMBL/GenBank/DDBJ databases">
        <authorList>
            <person name="Pira H."/>
            <person name="Risdian C."/>
            <person name="Wink J."/>
        </authorList>
    </citation>
    <scope>NUCLEOTIDE SEQUENCE [LARGE SCALE GENOMIC DNA]</scope>
    <source>
        <strain evidence="13 14">WHA3</strain>
    </source>
</reference>
<keyword evidence="4 10" id="KW-0808">Transferase</keyword>
<dbReference type="CDD" id="cd03785">
    <property type="entry name" value="GT28_MurG"/>
    <property type="match status" value="1"/>
</dbReference>
<evidence type="ECO:0000259" key="11">
    <source>
        <dbReference type="Pfam" id="PF03033"/>
    </source>
</evidence>
<evidence type="ECO:0000256" key="5">
    <source>
        <dbReference type="ARBA" id="ARBA00022960"/>
    </source>
</evidence>
<evidence type="ECO:0000256" key="10">
    <source>
        <dbReference type="HAMAP-Rule" id="MF_00033"/>
    </source>
</evidence>
<evidence type="ECO:0000313" key="13">
    <source>
        <dbReference type="EMBL" id="MBV7257210.1"/>
    </source>
</evidence>
<comment type="function">
    <text evidence="10">Cell wall formation. Catalyzes the transfer of a GlcNAc subunit on undecaprenyl-pyrophosphoryl-MurNAc-pentapeptide (lipid intermediate I) to form undecaprenyl-pyrophosphoryl-MurNAc-(pentapeptide)GlcNAc (lipid intermediate II).</text>
</comment>
<dbReference type="NCBIfam" id="TIGR01133">
    <property type="entry name" value="murG"/>
    <property type="match status" value="1"/>
</dbReference>
<evidence type="ECO:0000256" key="8">
    <source>
        <dbReference type="ARBA" id="ARBA00023306"/>
    </source>
</evidence>
<feature type="domain" description="Glycosyl transferase family 28 C-terminal" evidence="12">
    <location>
        <begin position="187"/>
        <end position="350"/>
    </location>
</feature>
<keyword evidence="5 10" id="KW-0133">Cell shape</keyword>
<dbReference type="EMBL" id="JAGSPA010000003">
    <property type="protein sequence ID" value="MBV7257210.1"/>
    <property type="molecule type" value="Genomic_DNA"/>
</dbReference>
<organism evidence="13 14">
    <name type="scientific">Pacificimonas pallii</name>
    <dbReference type="NCBI Taxonomy" id="2827236"/>
    <lineage>
        <taxon>Bacteria</taxon>
        <taxon>Pseudomonadati</taxon>
        <taxon>Pseudomonadota</taxon>
        <taxon>Alphaproteobacteria</taxon>
        <taxon>Sphingomonadales</taxon>
        <taxon>Sphingosinicellaceae</taxon>
        <taxon>Pacificimonas</taxon>
    </lineage>
</organism>
<dbReference type="PANTHER" id="PTHR21015">
    <property type="entry name" value="UDP-N-ACETYLGLUCOSAMINE--N-ACETYLMURAMYL-(PENTAPEPTIDE) PYROPHOSPHORYL-UNDECAPRENOL N-ACETYLGLUCOSAMINE TRANSFERASE 1"/>
    <property type="match status" value="1"/>
</dbReference>
<dbReference type="Pfam" id="PF04101">
    <property type="entry name" value="Glyco_tran_28_C"/>
    <property type="match status" value="1"/>
</dbReference>
<dbReference type="PANTHER" id="PTHR21015:SF22">
    <property type="entry name" value="GLYCOSYLTRANSFERASE"/>
    <property type="match status" value="1"/>
</dbReference>
<keyword evidence="1 10" id="KW-1003">Cell membrane</keyword>
<keyword evidence="14" id="KW-1185">Reference proteome</keyword>
<evidence type="ECO:0000256" key="2">
    <source>
        <dbReference type="ARBA" id="ARBA00022618"/>
    </source>
</evidence>
<gene>
    <name evidence="10 13" type="primary">murG</name>
    <name evidence="13" type="ORF">KCG44_10495</name>
</gene>
<dbReference type="Proteomes" id="UP000722336">
    <property type="component" value="Unassembled WGS sequence"/>
</dbReference>
<dbReference type="InterPro" id="IPR006009">
    <property type="entry name" value="GlcNAc_MurG"/>
</dbReference>
<name>A0ABS6SFM3_9SPHN</name>
<comment type="subcellular location">
    <subcellularLocation>
        <location evidence="10">Cell membrane</location>
        <topology evidence="10">Peripheral membrane protein</topology>
        <orientation evidence="10">Cytoplasmic side</orientation>
    </subcellularLocation>
</comment>
<protein>
    <recommendedName>
        <fullName evidence="10">UDP-N-acetylglucosamine--N-acetylmuramyl-(pentapeptide) pyrophosphoryl-undecaprenol N-acetylglucosamine transferase</fullName>
        <ecNumber evidence="10">2.4.1.227</ecNumber>
    </recommendedName>
    <alternativeName>
        <fullName evidence="10">Undecaprenyl-PP-MurNAc-pentapeptide-UDPGlcNAc GlcNAc transferase</fullName>
    </alternativeName>
</protein>
<proteinExistence type="inferred from homology"/>
<keyword evidence="2 10" id="KW-0132">Cell division</keyword>
<evidence type="ECO:0000256" key="1">
    <source>
        <dbReference type="ARBA" id="ARBA00022475"/>
    </source>
</evidence>
<dbReference type="InterPro" id="IPR004276">
    <property type="entry name" value="GlycoTrans_28_N"/>
</dbReference>
<keyword evidence="6 10" id="KW-0573">Peptidoglycan synthesis</keyword>
<feature type="binding site" evidence="10">
    <location>
        <position position="294"/>
    </location>
    <ligand>
        <name>UDP-N-acetyl-alpha-D-glucosamine</name>
        <dbReference type="ChEBI" id="CHEBI:57705"/>
    </ligand>
</feature>
<dbReference type="HAMAP" id="MF_00033">
    <property type="entry name" value="MurG"/>
    <property type="match status" value="1"/>
</dbReference>
<sequence length="372" mass="38843">MKTGAHYLVAAGGTGGHMVPAHAVARELERRGARVSLITDARGARLPGLFGGNDRHIIDAASIGRNPLKWPGAMWKIAKGRRQAAGILRDDPPAAVIGFGGYPVLPAMIEAAKAGIPTLIHEQNAVLGRVNRVLQGRVDAIATSFVQTSRLSAADKADFTGNPVRGDVAALARSDFPLFDDVMPLRVLVLGGSLGATVLSEVVPRGLAALPEPLRQRLQVMQQAREEDIADLAAAYRDSGIPADLSTYMEDVPAALARAHLFIGRAGASTIAELTAAGRPAILVPLPIATDDHQAANTAEMVAAGGAVMLRQDKFTPEALAAQIAAMVAKPETLANAAARAKSVGRPDAAIRVADMAERLAGFISRAQESET</sequence>
<keyword evidence="8 10" id="KW-0131">Cell cycle</keyword>
<comment type="caution">
    <text evidence="10">Lacks conserved residue(s) required for the propagation of feature annotation.</text>
</comment>
<feature type="binding site" evidence="10">
    <location>
        <position position="193"/>
    </location>
    <ligand>
        <name>UDP-N-acetyl-alpha-D-glucosamine</name>
        <dbReference type="ChEBI" id="CHEBI:57705"/>
    </ligand>
</feature>
<evidence type="ECO:0000256" key="4">
    <source>
        <dbReference type="ARBA" id="ARBA00022679"/>
    </source>
</evidence>